<dbReference type="SUPFAM" id="SSF56104">
    <property type="entry name" value="SAICAR synthase-like"/>
    <property type="match status" value="2"/>
</dbReference>
<feature type="region of interest" description="Disordered" evidence="6">
    <location>
        <begin position="132"/>
        <end position="159"/>
    </location>
</feature>
<feature type="region of interest" description="Disordered" evidence="6">
    <location>
        <begin position="2042"/>
        <end position="2071"/>
    </location>
</feature>
<protein>
    <submittedName>
        <fullName evidence="9">1-phosphatidylinositol-4-phosphate 5-kinase, putative</fullName>
    </submittedName>
</protein>
<evidence type="ECO:0000259" key="7">
    <source>
        <dbReference type="PROSITE" id="PS50178"/>
    </source>
</evidence>
<dbReference type="GeneID" id="25470302"/>
<dbReference type="Proteomes" id="UP000030754">
    <property type="component" value="Unassembled WGS sequence"/>
</dbReference>
<accession>U6MLL8</accession>
<dbReference type="InterPro" id="IPR011011">
    <property type="entry name" value="Znf_FYVE_PHD"/>
</dbReference>
<dbReference type="InterPro" id="IPR027409">
    <property type="entry name" value="GroEL-like_apical_dom_sf"/>
</dbReference>
<feature type="compositionally biased region" description="Low complexity" evidence="6">
    <location>
        <begin position="1647"/>
        <end position="1660"/>
    </location>
</feature>
<dbReference type="InterPro" id="IPR027483">
    <property type="entry name" value="PInositol-4-P-4/5-kinase_C_sf"/>
</dbReference>
<dbReference type="SMART" id="SM00064">
    <property type="entry name" value="FYVE"/>
    <property type="match status" value="1"/>
</dbReference>
<dbReference type="InterPro" id="IPR000306">
    <property type="entry name" value="Znf_FYVE"/>
</dbReference>
<keyword evidence="5" id="KW-0808">Transferase</keyword>
<dbReference type="Gene3D" id="3.30.800.10">
    <property type="entry name" value="Phosphatidylinositol Phosphate Kinase II Beta"/>
    <property type="match status" value="1"/>
</dbReference>
<dbReference type="PROSITE" id="PS51455">
    <property type="entry name" value="PIPK"/>
    <property type="match status" value="1"/>
</dbReference>
<feature type="compositionally biased region" description="Low complexity" evidence="6">
    <location>
        <begin position="1112"/>
        <end position="1125"/>
    </location>
</feature>
<feature type="domain" description="FYVE-type" evidence="7">
    <location>
        <begin position="7"/>
        <end position="72"/>
    </location>
</feature>
<reference evidence="9" key="1">
    <citation type="submission" date="2013-10" db="EMBL/GenBank/DDBJ databases">
        <title>Genomic analysis of the causative agents of coccidiosis in chickens.</title>
        <authorList>
            <person name="Reid A.J."/>
            <person name="Blake D."/>
            <person name="Billington K."/>
            <person name="Browne H."/>
            <person name="Dunn M."/>
            <person name="Hung S."/>
            <person name="Kawahara F."/>
            <person name="Miranda-Saavedra D."/>
            <person name="Mourier T."/>
            <person name="Nagra H."/>
            <person name="Otto T.D."/>
            <person name="Rawlings N."/>
            <person name="Sanchez A."/>
            <person name="Sanders M."/>
            <person name="Subramaniam C."/>
            <person name="Tay Y."/>
            <person name="Dear P."/>
            <person name="Doerig C."/>
            <person name="Gruber A."/>
            <person name="Parkinson J."/>
            <person name="Shirley M."/>
            <person name="Wan K.L."/>
            <person name="Berriman M."/>
            <person name="Tomley F."/>
            <person name="Pain A."/>
        </authorList>
    </citation>
    <scope>NUCLEOTIDE SEQUENCE [LARGE SCALE GENOMIC DNA]</scope>
    <source>
        <strain evidence="9">Houghton</strain>
    </source>
</reference>
<dbReference type="SUPFAM" id="SSF52029">
    <property type="entry name" value="GroEL apical domain-like"/>
    <property type="match status" value="1"/>
</dbReference>
<evidence type="ECO:0000256" key="5">
    <source>
        <dbReference type="PROSITE-ProRule" id="PRU00781"/>
    </source>
</evidence>
<organism evidence="9 10">
    <name type="scientific">Eimeria necatrix</name>
    <dbReference type="NCBI Taxonomy" id="51315"/>
    <lineage>
        <taxon>Eukaryota</taxon>
        <taxon>Sar</taxon>
        <taxon>Alveolata</taxon>
        <taxon>Apicomplexa</taxon>
        <taxon>Conoidasida</taxon>
        <taxon>Coccidia</taxon>
        <taxon>Eucoccidiorida</taxon>
        <taxon>Eimeriorina</taxon>
        <taxon>Eimeriidae</taxon>
        <taxon>Eimeria</taxon>
    </lineage>
</organism>
<dbReference type="InterPro" id="IPR013083">
    <property type="entry name" value="Znf_RING/FYVE/PHD"/>
</dbReference>
<evidence type="ECO:0000256" key="2">
    <source>
        <dbReference type="ARBA" id="ARBA00022771"/>
    </source>
</evidence>
<keyword evidence="5" id="KW-0547">Nucleotide-binding</keyword>
<gene>
    <name evidence="9" type="ORF">ENH_00001030</name>
</gene>
<feature type="region of interest" description="Disordered" evidence="6">
    <location>
        <begin position="1636"/>
        <end position="1681"/>
    </location>
</feature>
<keyword evidence="10" id="KW-1185">Reference proteome</keyword>
<feature type="domain" description="PIPK" evidence="8">
    <location>
        <begin position="2116"/>
        <end position="2574"/>
    </location>
</feature>
<evidence type="ECO:0000256" key="3">
    <source>
        <dbReference type="ARBA" id="ARBA00022833"/>
    </source>
</evidence>
<sequence length="2718" mass="285196">MAVWISDSEAVECFGCGAPFSALRRRHHCRLCGAIYCSSCSSSCCLSVVGGPQGQEASSSIRLCLFCVRNAHKQQQLLGPLTKLQRHPIPQTHSQASHWGVRTPKQRLQGTPHATLLAHECRLPTAGGPWPNPQGPCSSADRASSSSDSSCDSKSSSSRICGSVANGVYALSLLRQSVLSHCVLEGLPAAAACVLLRLILSVVSALHASAAAAAVSLGDCVHACCFPGQSMSDSRAFPGVVLPLLLQHKQQQQLLPLHQARVLLVHGDLQLGGRVAEGPPGRFTHLETEQRRQTLALRVLLQQLALLQPNLLLLSGSLPLSLLLRLAALKIVAVPGVPFASLLRASRATGAPLWASLELAAARAAAETAQQQQQTVLGSCSVHWGAPTPGAPSHLILSDCPPSSFWTICLVLPPSAAAAAAAPTAAWPEVKVSGKDQEAETYKRVLWRGLCAAFALQQELKFIAACCYPGGGPQGPLWIEAATKRQLLLPQSEESRCPGLGELPHDDDSIAGASRVQTLCSNTPAAALLQQRQQQDSSNSDSTGTAGDAATAMVSKLLESTFRRRPLKCWLQCCSISVGSGGPRDLERRLLECMCTLEGPPSSTNYPPTVAAAAAAAAATNCPAVAAVQLLTLIDGEEEGLPSCNLDIPGAPPADPTGLGEPLWVPTTGGTGGILPLHHALQTTAFSAAEQAPEAAVRNEIAAAPAPVFGEENNVGQGRRCLGTLLLRRAFSLEAQIVSLGITWSCRLQQCATGAGSPGASGAVASLGTLGAPWSPGSTGTSGALRRCPCALSFSPFGATLREVASRWCLFLQQHPGARSCPAGDSRCRRPLNEHSLAFTRDTNRVVVTFNEGLLVPQGDVSRAPAAARRRSRYEGSPMLSPLPPARTAEATANATGDTPAATEAAASTAADSVRYNSKLEGALFAAKDLPSALSEPIRAAPAGQTAETTATEGSWDYTEKNGGPARVGWWQTCRRCGGGALGASEDIGRYGDLPFIRFLELLLTDETLRGDGTRSGDLQQQQVDQQQGVLQQQQHQPLEQEREQVLNGDKRVPSCPHSIFRDRTFYFASGNATLAFSHQSLTVYSICKKGAPHQLLRPISRIPPCRDSTDPAADASVTESAAAAANESAASPTALLASEAGKPVHTPAKPAPVEAALKAPAAAPGGGAAAAALADDGTPLVSCQQQEDACLSGSMCCSARRQLHEAAKEVAAAAIEGAPGDRYAPVAGCLTEVSLKDAAAGSSPSASAGRCALSQALQRNLEGSVSWITRGRTFLTSTAAAVERQIKATEKQQELLIQGAPLEIRSPLCSYFAGPSDQGAPRGPPGGPLWRLWSTVCKLLVEHQRSLSLLLQQLQQAAAILVLFSFSLQQVTLKRQQQQGPCSKENQAAAAKTSQNNAPGMTLAEKSCCCWKTAERLLRACDFSWFCLDKYFEVCCSVLFKRFACGAEDALREAKLPASPSLLPLVIPPNDTASQQEGAAASVDPAAAPAATADSMAAAEEQSPRKSAGFVVLTGIRTPRVNDSPFWSAATGQGPTAAAAAAAPATAVATMEPRPSKRTVYCTGKMLPLLLHPPAATPTVSDTRDGRLYSPRTTDAAATAASAASVAAAAPLQSCRHRSASCEVVWRVVKDEDAPLSPASPAGEEGAPLGAPLADAGGPQEARADKSTAESGKPFAAAANSRDFQSDARCLESAGRATANRVPVGAPAASAISSAATTSKPAAAAASRLLIPPAFGAAAGLQGTFKVDPFHSGPPQQPCRRFSSWQPLSAAPAAASSLTGQSNTALLGSNCTTPSHETVCLHRLRRLTAAALHALEASVSDILARSKEGLHGFLPPQESKDVGALIASAILSPAAAQQLKRRWTTEFVNTPGACCGGLCGKCINPTGAPAKCPPEAQVKASKEDYTHASAEAFAEAAPLEPYESSKPCLCCLGTCAVELCRARRLAKTRSPSRVVNASSCGGKQTHSEPKIPCSDEASASKERWSVWGGSCSRGCLLLPSALAVVLAELSEGFLEESKTSWGGFSRTDFKRQPLVCEGPLKSRSLQGRGDAMNPEETKGNGQGSLRRHPGQSGPRGLLACDLFSCCLFVPPFCCADWPVPAEGVSFVGNFQRFVALSPEEGTLGIPWWLREGPGRESPCSPALQDEANETELRLLRGVLEAPIDSGEQHVQVHQLGDNRSHNVTLFFAPQFHILRHLLCGDDLQFCCSIKSATPVKLFGGKSGASFTLSSDGVYVLKELNRHEVKLLLCQSDSFFRHFSRVLLEGRPSALTPILGLFQVKNTINGDKRYYVALSNLRYREGGAPKGPIRVFDLKGLGRQRYIPETDSHAVHSGANSSSNSCTGGGAAARTAGRQNRTTAAAVLNEAAASTATPAANDAAAVSSDENYSPKILAATEEPFSSKDAGFPAAGESLFRFFSTATPPATPAVTAAEARAAIEISAAAAAAGEFESLDVHAALECVPVLWDQNFREYSRGFALCMHSSDVCAFREALQQDLSLLQRLEVVDYSLLVVVYEETAEICFGLIDFFRKYTWDKHVEKLGKALAYMTSGLQPTVLSPGDYRQRFTETLREFFAPALPPLLPVSLHTLRALAAALTPVDTYPQGTHLAGAVAAALENSETSQRTAELAVAEVGRREESRPTCTEEPIGKVPFAPDAAVPAKGGLSSGVPPRSSTGPLPSFAACLAAIVRDQQQRDAAGTWGSGATCDSCGETPASLR</sequence>
<dbReference type="OrthoDB" id="660555at2759"/>
<dbReference type="GO" id="GO:0052742">
    <property type="term" value="F:phosphatidylinositol kinase activity"/>
    <property type="evidence" value="ECO:0007669"/>
    <property type="project" value="InterPro"/>
</dbReference>
<dbReference type="GO" id="GO:0005524">
    <property type="term" value="F:ATP binding"/>
    <property type="evidence" value="ECO:0007669"/>
    <property type="project" value="UniProtKB-UniRule"/>
</dbReference>
<keyword evidence="5" id="KW-0067">ATP-binding</keyword>
<dbReference type="VEuPathDB" id="ToxoDB:ENH_00001030"/>
<reference evidence="9" key="2">
    <citation type="submission" date="2013-10" db="EMBL/GenBank/DDBJ databases">
        <authorList>
            <person name="Aslett M."/>
        </authorList>
    </citation>
    <scope>NUCLEOTIDE SEQUENCE [LARGE SCALE GENOMIC DNA]</scope>
    <source>
        <strain evidence="9">Houghton</strain>
    </source>
</reference>
<feature type="region of interest" description="Disordered" evidence="6">
    <location>
        <begin position="2695"/>
        <end position="2718"/>
    </location>
</feature>
<evidence type="ECO:0000259" key="8">
    <source>
        <dbReference type="PROSITE" id="PS51455"/>
    </source>
</evidence>
<feature type="region of interest" description="Disordered" evidence="6">
    <location>
        <begin position="1100"/>
        <end position="1125"/>
    </location>
</feature>
<dbReference type="Pfam" id="PF01363">
    <property type="entry name" value="FYVE"/>
    <property type="match status" value="1"/>
</dbReference>
<feature type="compositionally biased region" description="Low complexity" evidence="6">
    <location>
        <begin position="940"/>
        <end position="954"/>
    </location>
</feature>
<evidence type="ECO:0000256" key="4">
    <source>
        <dbReference type="PROSITE-ProRule" id="PRU00091"/>
    </source>
</evidence>
<feature type="compositionally biased region" description="Low complexity" evidence="6">
    <location>
        <begin position="137"/>
        <end position="159"/>
    </location>
</feature>
<feature type="compositionally biased region" description="Low complexity" evidence="6">
    <location>
        <begin position="1017"/>
        <end position="1035"/>
    </location>
</feature>
<dbReference type="InterPro" id="IPR017455">
    <property type="entry name" value="Znf_FYVE-rel"/>
</dbReference>
<proteinExistence type="predicted"/>
<evidence type="ECO:0000313" key="10">
    <source>
        <dbReference type="Proteomes" id="UP000030754"/>
    </source>
</evidence>
<dbReference type="Gene3D" id="3.30.810.10">
    <property type="entry name" value="2-Layer Sandwich"/>
    <property type="match status" value="1"/>
</dbReference>
<feature type="region of interest" description="Disordered" evidence="6">
    <location>
        <begin position="861"/>
        <end position="911"/>
    </location>
</feature>
<keyword evidence="5 9" id="KW-0418">Kinase</keyword>
<dbReference type="Gene3D" id="3.30.40.10">
    <property type="entry name" value="Zinc/RING finger domain, C3HC4 (zinc finger)"/>
    <property type="match status" value="1"/>
</dbReference>
<dbReference type="SMART" id="SM00330">
    <property type="entry name" value="PIPKc"/>
    <property type="match status" value="1"/>
</dbReference>
<feature type="compositionally biased region" description="Low complexity" evidence="6">
    <location>
        <begin position="895"/>
        <end position="911"/>
    </location>
</feature>
<evidence type="ECO:0000256" key="1">
    <source>
        <dbReference type="ARBA" id="ARBA00022723"/>
    </source>
</evidence>
<dbReference type="GO" id="GO:0008270">
    <property type="term" value="F:zinc ion binding"/>
    <property type="evidence" value="ECO:0007669"/>
    <property type="project" value="UniProtKB-KW"/>
</dbReference>
<dbReference type="Pfam" id="PF01504">
    <property type="entry name" value="PIP5K"/>
    <property type="match status" value="1"/>
</dbReference>
<keyword evidence="2 4" id="KW-0863">Zinc-finger</keyword>
<dbReference type="GO" id="GO:0046488">
    <property type="term" value="P:phosphatidylinositol metabolic process"/>
    <property type="evidence" value="ECO:0007669"/>
    <property type="project" value="UniProtKB-UniRule"/>
</dbReference>
<keyword evidence="1" id="KW-0479">Metal-binding</keyword>
<feature type="compositionally biased region" description="Basic and acidic residues" evidence="6">
    <location>
        <begin position="1039"/>
        <end position="1052"/>
    </location>
</feature>
<dbReference type="PANTHER" id="PTHR45748:SF7">
    <property type="entry name" value="1-PHOSPHATIDYLINOSITOL 3-PHOSPHATE 5-KINASE-RELATED"/>
    <property type="match status" value="1"/>
</dbReference>
<evidence type="ECO:0000313" key="9">
    <source>
        <dbReference type="EMBL" id="CDJ65117.1"/>
    </source>
</evidence>
<evidence type="ECO:0000256" key="6">
    <source>
        <dbReference type="SAM" id="MobiDB-lite"/>
    </source>
</evidence>
<dbReference type="Gene3D" id="3.50.7.10">
    <property type="entry name" value="GroEL"/>
    <property type="match status" value="1"/>
</dbReference>
<feature type="region of interest" description="Disordered" evidence="6">
    <location>
        <begin position="1013"/>
        <end position="1052"/>
    </location>
</feature>
<feature type="region of interest" description="Disordered" evidence="6">
    <location>
        <begin position="940"/>
        <end position="961"/>
    </location>
</feature>
<dbReference type="SUPFAM" id="SSF57903">
    <property type="entry name" value="FYVE/PHD zinc finger"/>
    <property type="match status" value="1"/>
</dbReference>
<dbReference type="PROSITE" id="PS50178">
    <property type="entry name" value="ZF_FYVE"/>
    <property type="match status" value="1"/>
</dbReference>
<name>U6MLL8_9EIME</name>
<feature type="region of interest" description="Disordered" evidence="6">
    <location>
        <begin position="2328"/>
        <end position="2354"/>
    </location>
</feature>
<dbReference type="RefSeq" id="XP_013433584.1">
    <property type="nucleotide sequence ID" value="XM_013578130.1"/>
</dbReference>
<dbReference type="EMBL" id="HG723058">
    <property type="protein sequence ID" value="CDJ65117.1"/>
    <property type="molecule type" value="Genomic_DNA"/>
</dbReference>
<dbReference type="PANTHER" id="PTHR45748">
    <property type="entry name" value="1-PHOSPHATIDYLINOSITOL 3-PHOSPHATE 5-KINASE-RELATED"/>
    <property type="match status" value="1"/>
</dbReference>
<dbReference type="InterPro" id="IPR002498">
    <property type="entry name" value="PInositol-4-P-4/5-kinase_core"/>
</dbReference>
<dbReference type="InterPro" id="IPR027484">
    <property type="entry name" value="PInositol-4-P-5-kinase_N"/>
</dbReference>
<feature type="region of interest" description="Disordered" evidence="6">
    <location>
        <begin position="2633"/>
        <end position="2655"/>
    </location>
</feature>
<keyword evidence="3" id="KW-0862">Zinc</keyword>